<evidence type="ECO:0000256" key="4">
    <source>
        <dbReference type="ARBA" id="ARBA00022723"/>
    </source>
</evidence>
<feature type="binding site" description="covalent" evidence="8">
    <location>
        <position position="51"/>
    </location>
    <ligand>
        <name>heme c</name>
        <dbReference type="ChEBI" id="CHEBI:61717"/>
    </ligand>
</feature>
<evidence type="ECO:0000256" key="2">
    <source>
        <dbReference type="ARBA" id="ARBA00022617"/>
    </source>
</evidence>
<evidence type="ECO:0000256" key="3">
    <source>
        <dbReference type="ARBA" id="ARBA00022692"/>
    </source>
</evidence>
<keyword evidence="2 8" id="KW-0349">Heme</keyword>
<dbReference type="InterPro" id="IPR036909">
    <property type="entry name" value="Cyt_c-like_dom_sf"/>
</dbReference>
<feature type="domain" description="Cytochrome c" evidence="11">
    <location>
        <begin position="38"/>
        <end position="219"/>
    </location>
</feature>
<sequence length="262" mass="28850">MKKIFATLALAVAPMLTFAAGGAGVHLEDMQADLHDKASLQRGLQIFSNYCAGCHDAGYARYERAATDLGIPADIFEANLLPAGKKIGDLMSNAMAAEDGKGWFGAPPPDLTLEARLRGEDWVYTYLKSFYEDETRPWGVNNTVFPNVGMPNVLEHLQGVRHKTCAPAPAVDAHGKPLFDTLTGDVLMEQKCDVIAQKSPGQLSEEEFDRVAYDVTNFLVYMGEPSRLQSESLGLKVLLFIVLFGIFGYLLSKEYWRDIDGH</sequence>
<gene>
    <name evidence="12" type="ORF">FJM67_07815</name>
</gene>
<keyword evidence="10" id="KW-0732">Signal</keyword>
<evidence type="ECO:0000259" key="11">
    <source>
        <dbReference type="PROSITE" id="PS51007"/>
    </source>
</evidence>
<evidence type="ECO:0000313" key="13">
    <source>
        <dbReference type="Proteomes" id="UP000315901"/>
    </source>
</evidence>
<protein>
    <submittedName>
        <fullName evidence="12">Cytochrome c1</fullName>
    </submittedName>
</protein>
<evidence type="ECO:0000256" key="9">
    <source>
        <dbReference type="SAM" id="Phobius"/>
    </source>
</evidence>
<keyword evidence="7 9" id="KW-0472">Membrane</keyword>
<feature type="binding site" description="covalent" evidence="8">
    <location>
        <position position="55"/>
    </location>
    <ligand>
        <name>heme c</name>
        <dbReference type="ChEBI" id="CHEBI:61717"/>
    </ligand>
</feature>
<dbReference type="PROSITE" id="PS51007">
    <property type="entry name" value="CYTC"/>
    <property type="match status" value="1"/>
</dbReference>
<feature type="signal peptide" evidence="10">
    <location>
        <begin position="1"/>
        <end position="19"/>
    </location>
</feature>
<evidence type="ECO:0000256" key="6">
    <source>
        <dbReference type="ARBA" id="ARBA00023004"/>
    </source>
</evidence>
<keyword evidence="3 9" id="KW-0812">Transmembrane</keyword>
<dbReference type="GO" id="GO:0009055">
    <property type="term" value="F:electron transfer activity"/>
    <property type="evidence" value="ECO:0007669"/>
    <property type="project" value="InterPro"/>
</dbReference>
<dbReference type="AlphaFoldDB" id="A0A501X0K6"/>
<evidence type="ECO:0000313" key="12">
    <source>
        <dbReference type="EMBL" id="TPE52336.1"/>
    </source>
</evidence>
<keyword evidence="4 8" id="KW-0479">Metal-binding</keyword>
<dbReference type="Proteomes" id="UP000315901">
    <property type="component" value="Unassembled WGS sequence"/>
</dbReference>
<dbReference type="InterPro" id="IPR002326">
    <property type="entry name" value="Cyt_c1"/>
</dbReference>
<proteinExistence type="predicted"/>
<dbReference type="OrthoDB" id="9798864at2"/>
<reference evidence="12 13" key="1">
    <citation type="submission" date="2019-06" db="EMBL/GenBank/DDBJ databases">
        <title>A novel bacterium of genus Marinomonas, isolated from coastal sand.</title>
        <authorList>
            <person name="Huang H."/>
            <person name="Mo K."/>
            <person name="Hu Y."/>
        </authorList>
    </citation>
    <scope>NUCLEOTIDE SEQUENCE [LARGE SCALE GENOMIC DNA]</scope>
    <source>
        <strain evidence="12 13">HB171799</strain>
    </source>
</reference>
<name>A0A501X0K6_9GAMM</name>
<evidence type="ECO:0000256" key="10">
    <source>
        <dbReference type="SAM" id="SignalP"/>
    </source>
</evidence>
<dbReference type="Pfam" id="PF02167">
    <property type="entry name" value="Cytochrom_C1"/>
    <property type="match status" value="2"/>
</dbReference>
<comment type="caution">
    <text evidence="12">The sequence shown here is derived from an EMBL/GenBank/DDBJ whole genome shotgun (WGS) entry which is preliminary data.</text>
</comment>
<feature type="transmembrane region" description="Helical" evidence="9">
    <location>
        <begin position="233"/>
        <end position="252"/>
    </location>
</feature>
<keyword evidence="5 9" id="KW-1133">Transmembrane helix</keyword>
<dbReference type="PANTHER" id="PTHR10266:SF3">
    <property type="entry name" value="CYTOCHROME C1, HEME PROTEIN, MITOCHONDRIAL"/>
    <property type="match status" value="1"/>
</dbReference>
<dbReference type="Gene3D" id="1.10.760.10">
    <property type="entry name" value="Cytochrome c-like domain"/>
    <property type="match status" value="1"/>
</dbReference>
<dbReference type="PRINTS" id="PR00603">
    <property type="entry name" value="CYTOCHROMEC1"/>
</dbReference>
<dbReference type="GO" id="GO:0020037">
    <property type="term" value="F:heme binding"/>
    <property type="evidence" value="ECO:0007669"/>
    <property type="project" value="InterPro"/>
</dbReference>
<dbReference type="GO" id="GO:0016020">
    <property type="term" value="C:membrane"/>
    <property type="evidence" value="ECO:0007669"/>
    <property type="project" value="UniProtKB-SubCell"/>
</dbReference>
<dbReference type="InterPro" id="IPR009056">
    <property type="entry name" value="Cyt_c-like_dom"/>
</dbReference>
<evidence type="ECO:0000256" key="7">
    <source>
        <dbReference type="ARBA" id="ARBA00023136"/>
    </source>
</evidence>
<dbReference type="RefSeq" id="WP_140588237.1">
    <property type="nucleotide sequence ID" value="NZ_VFRR01000012.1"/>
</dbReference>
<evidence type="ECO:0000256" key="5">
    <source>
        <dbReference type="ARBA" id="ARBA00022989"/>
    </source>
</evidence>
<feature type="chain" id="PRO_5021188843" evidence="10">
    <location>
        <begin position="20"/>
        <end position="262"/>
    </location>
</feature>
<dbReference type="GO" id="GO:0046872">
    <property type="term" value="F:metal ion binding"/>
    <property type="evidence" value="ECO:0007669"/>
    <property type="project" value="UniProtKB-KW"/>
</dbReference>
<dbReference type="SUPFAM" id="SSF46626">
    <property type="entry name" value="Cytochrome c"/>
    <property type="match status" value="1"/>
</dbReference>
<organism evidence="12 13">
    <name type="scientific">Maribrevibacterium harenarium</name>
    <dbReference type="NCBI Taxonomy" id="2589817"/>
    <lineage>
        <taxon>Bacteria</taxon>
        <taxon>Pseudomonadati</taxon>
        <taxon>Pseudomonadota</taxon>
        <taxon>Gammaproteobacteria</taxon>
        <taxon>Oceanospirillales</taxon>
        <taxon>Oceanospirillaceae</taxon>
        <taxon>Maribrevibacterium</taxon>
    </lineage>
</organism>
<comment type="cofactor">
    <cofactor evidence="8">
        <name>heme c</name>
        <dbReference type="ChEBI" id="CHEBI:61717"/>
    </cofactor>
    <text evidence="8">Binds 1 heme c group covalently per subunit.</text>
</comment>
<keyword evidence="6 8" id="KW-0408">Iron</keyword>
<keyword evidence="13" id="KW-1185">Reference proteome</keyword>
<dbReference type="PANTHER" id="PTHR10266">
    <property type="entry name" value="CYTOCHROME C1"/>
    <property type="match status" value="1"/>
</dbReference>
<comment type="subcellular location">
    <subcellularLocation>
        <location evidence="1">Membrane</location>
    </subcellularLocation>
</comment>
<dbReference type="EMBL" id="VFRR01000012">
    <property type="protein sequence ID" value="TPE52336.1"/>
    <property type="molecule type" value="Genomic_DNA"/>
</dbReference>
<evidence type="ECO:0000256" key="8">
    <source>
        <dbReference type="PIRSR" id="PIRSR602326-1"/>
    </source>
</evidence>
<evidence type="ECO:0000256" key="1">
    <source>
        <dbReference type="ARBA" id="ARBA00004370"/>
    </source>
</evidence>
<feature type="binding site" description="covalent" evidence="8">
    <location>
        <position position="54"/>
    </location>
    <ligand>
        <name>heme c</name>
        <dbReference type="ChEBI" id="CHEBI:61717"/>
    </ligand>
</feature>
<accession>A0A501X0K6</accession>